<reference evidence="2" key="1">
    <citation type="submission" date="2020-05" db="EMBL/GenBank/DDBJ databases">
        <title>Sulfur intermediates as new biogeochemical hubs in an aquatic model microbial ecosystem.</title>
        <authorList>
            <person name="Vigneron A."/>
        </authorList>
    </citation>
    <scope>NUCLEOTIDE SEQUENCE</scope>
    <source>
        <strain evidence="2">Bin.250</strain>
    </source>
</reference>
<proteinExistence type="predicted"/>
<gene>
    <name evidence="2" type="ORF">HQ497_10645</name>
</gene>
<name>A0A972VWY3_9GAMM</name>
<dbReference type="InterPro" id="IPR025870">
    <property type="entry name" value="Glyoxalase-like_dom"/>
</dbReference>
<dbReference type="EMBL" id="JABMOJ010000403">
    <property type="protein sequence ID" value="NQV65809.1"/>
    <property type="molecule type" value="Genomic_DNA"/>
</dbReference>
<evidence type="ECO:0000313" key="3">
    <source>
        <dbReference type="Proteomes" id="UP000754644"/>
    </source>
</evidence>
<dbReference type="SUPFAM" id="SSF54593">
    <property type="entry name" value="Glyoxalase/Bleomycin resistance protein/Dihydroxybiphenyl dioxygenase"/>
    <property type="match status" value="1"/>
</dbReference>
<sequence length="251" mass="27547">MRLRQVALVAEHLAPARDALMTLLGLAADYQDPGVGEFGLENSVMSIGDTFLEVVAPTQPETSAGRLLQQRGGNGGYMVLLQVDDIELYREHTQALSIRKIWNIDQPNTKAFHLHPKDMGATIVSLDWMNPAQAWTWGGEGWEARGAEYVSEITEVDVQSHDPEALANHWAEVLRRPVVIAGDDYGIELDQGRINFQAVSDGRGPGVAGMTFAVSNMEALRQRASAMNLSWSGDRLFLCGAWLRFVPATSS</sequence>
<dbReference type="Proteomes" id="UP000754644">
    <property type="component" value="Unassembled WGS sequence"/>
</dbReference>
<evidence type="ECO:0000313" key="2">
    <source>
        <dbReference type="EMBL" id="NQV65809.1"/>
    </source>
</evidence>
<dbReference type="AlphaFoldDB" id="A0A972VWY3"/>
<organism evidence="2 3">
    <name type="scientific">SAR86 cluster bacterium</name>
    <dbReference type="NCBI Taxonomy" id="2030880"/>
    <lineage>
        <taxon>Bacteria</taxon>
        <taxon>Pseudomonadati</taxon>
        <taxon>Pseudomonadota</taxon>
        <taxon>Gammaproteobacteria</taxon>
        <taxon>SAR86 cluster</taxon>
    </lineage>
</organism>
<evidence type="ECO:0000259" key="1">
    <source>
        <dbReference type="Pfam" id="PF13468"/>
    </source>
</evidence>
<dbReference type="Pfam" id="PF13468">
    <property type="entry name" value="Glyoxalase_3"/>
    <property type="match status" value="1"/>
</dbReference>
<accession>A0A972VWY3</accession>
<feature type="domain" description="Glyoxalase-like" evidence="1">
    <location>
        <begin position="7"/>
        <end position="174"/>
    </location>
</feature>
<comment type="caution">
    <text evidence="2">The sequence shown here is derived from an EMBL/GenBank/DDBJ whole genome shotgun (WGS) entry which is preliminary data.</text>
</comment>
<dbReference type="InterPro" id="IPR029068">
    <property type="entry name" value="Glyas_Bleomycin-R_OHBP_Dase"/>
</dbReference>
<dbReference type="Gene3D" id="3.10.180.10">
    <property type="entry name" value="2,3-Dihydroxybiphenyl 1,2-Dioxygenase, domain 1"/>
    <property type="match status" value="1"/>
</dbReference>
<protein>
    <submittedName>
        <fullName evidence="2">VOC family protein</fullName>
    </submittedName>
</protein>